<dbReference type="AlphaFoldDB" id="A0A485N8I8"/>
<comment type="similarity">
    <text evidence="1 10">Belongs to the small GTPase superfamily. Arf family.</text>
</comment>
<name>A0A485N8I8_LYNPA</name>
<feature type="binding site" evidence="9">
    <location>
        <position position="107"/>
    </location>
    <ligand>
        <name>Mg(2+)</name>
        <dbReference type="ChEBI" id="CHEBI:18420"/>
    </ligand>
</feature>
<organism evidence="12 13">
    <name type="scientific">Lynx pardinus</name>
    <name type="common">Iberian lynx</name>
    <name type="synonym">Felis pardina</name>
    <dbReference type="NCBI Taxonomy" id="191816"/>
    <lineage>
        <taxon>Eukaryota</taxon>
        <taxon>Metazoa</taxon>
        <taxon>Chordata</taxon>
        <taxon>Craniata</taxon>
        <taxon>Vertebrata</taxon>
        <taxon>Euteleostomi</taxon>
        <taxon>Mammalia</taxon>
        <taxon>Eutheria</taxon>
        <taxon>Laurasiatheria</taxon>
        <taxon>Carnivora</taxon>
        <taxon>Feliformia</taxon>
        <taxon>Felidae</taxon>
        <taxon>Felinae</taxon>
        <taxon>Lynx</taxon>
    </lineage>
</organism>
<dbReference type="InterPro" id="IPR027417">
    <property type="entry name" value="P-loop_NTPase"/>
</dbReference>
<evidence type="ECO:0000256" key="2">
    <source>
        <dbReference type="ARBA" id="ARBA00022707"/>
    </source>
</evidence>
<dbReference type="SMART" id="SM00178">
    <property type="entry name" value="SAR"/>
    <property type="match status" value="1"/>
</dbReference>
<evidence type="ECO:0000256" key="5">
    <source>
        <dbReference type="ARBA" id="ARBA00023288"/>
    </source>
</evidence>
<dbReference type="Proteomes" id="UP000386466">
    <property type="component" value="Unassembled WGS sequence"/>
</dbReference>
<keyword evidence="5" id="KW-0449">Lipoprotein</keyword>
<feature type="binding site" evidence="9">
    <location>
        <position position="90"/>
    </location>
    <ligand>
        <name>Mg(2+)</name>
        <dbReference type="ChEBI" id="CHEBI:18420"/>
    </ligand>
</feature>
<dbReference type="GO" id="GO:0005525">
    <property type="term" value="F:GTP binding"/>
    <property type="evidence" value="ECO:0007669"/>
    <property type="project" value="UniProtKB-KW"/>
</dbReference>
<dbReference type="PROSITE" id="PS51417">
    <property type="entry name" value="ARF"/>
    <property type="match status" value="1"/>
</dbReference>
<sequence length="264" mass="28558">MGLVLDFALSRAEELGTSLWRVPSRTARGVQGGLREGLMSLPRPRPPGKGSGKGEPATGLAVATMGSVNSRDDKAEAQVVMIGLDSAGKTTLLYKLKGHQMVETLPTVGFNVEPLEAPGHVSLTLWDVGGQTQLRASWKDHLEGTDVLVYVLDSTDEARLPEAVAELMEVLDDPHMASVPFLVLANKQEAPDALPLLEIRERLGLERFQDRSWELRACSALTGAGLPEALQSLRSLLKSRSHCVSTVLGLEVHRGTEPWARGWS</sequence>
<evidence type="ECO:0000256" key="7">
    <source>
        <dbReference type="ARBA" id="ARBA00072409"/>
    </source>
</evidence>
<evidence type="ECO:0000256" key="1">
    <source>
        <dbReference type="ARBA" id="ARBA00010290"/>
    </source>
</evidence>
<keyword evidence="9" id="KW-0460">Magnesium</keyword>
<dbReference type="InterPro" id="IPR024156">
    <property type="entry name" value="Small_GTPase_ARF"/>
</dbReference>
<evidence type="ECO:0000256" key="4">
    <source>
        <dbReference type="ARBA" id="ARBA00023134"/>
    </source>
</evidence>
<evidence type="ECO:0000256" key="9">
    <source>
        <dbReference type="PIRSR" id="PIRSR606689-2"/>
    </source>
</evidence>
<dbReference type="InterPro" id="IPR005225">
    <property type="entry name" value="Small_GTP-bd"/>
</dbReference>
<keyword evidence="4 8" id="KW-0342">GTP-binding</keyword>
<feature type="binding site" evidence="8">
    <location>
        <position position="130"/>
    </location>
    <ligand>
        <name>GTP</name>
        <dbReference type="ChEBI" id="CHEBI:37565"/>
    </ligand>
</feature>
<keyword evidence="2" id="KW-0519">Myristate</keyword>
<proteinExistence type="inferred from homology"/>
<keyword evidence="13" id="KW-1185">Reference proteome</keyword>
<dbReference type="Gene3D" id="3.40.50.300">
    <property type="entry name" value="P-loop containing nucleotide triphosphate hydrolases"/>
    <property type="match status" value="1"/>
</dbReference>
<evidence type="ECO:0000256" key="10">
    <source>
        <dbReference type="RuleBase" id="RU003925"/>
    </source>
</evidence>
<keyword evidence="9" id="KW-0479">Metal-binding</keyword>
<accession>A0A485N8I8</accession>
<evidence type="ECO:0000256" key="6">
    <source>
        <dbReference type="ARBA" id="ARBA00054648"/>
    </source>
</evidence>
<protein>
    <recommendedName>
        <fullName evidence="7">ADP-ribosylation factor-like protein 11</fullName>
    </recommendedName>
</protein>
<evidence type="ECO:0000313" key="13">
    <source>
        <dbReference type="Proteomes" id="UP000386466"/>
    </source>
</evidence>
<dbReference type="NCBIfam" id="TIGR00231">
    <property type="entry name" value="small_GTP"/>
    <property type="match status" value="1"/>
</dbReference>
<dbReference type="PRINTS" id="PR00328">
    <property type="entry name" value="SAR1GTPBP"/>
</dbReference>
<dbReference type="SUPFAM" id="SSF52540">
    <property type="entry name" value="P-loop containing nucleoside triphosphate hydrolases"/>
    <property type="match status" value="1"/>
</dbReference>
<dbReference type="PANTHER" id="PTHR11711">
    <property type="entry name" value="ADP RIBOSYLATION FACTOR-RELATED"/>
    <property type="match status" value="1"/>
</dbReference>
<feature type="region of interest" description="Disordered" evidence="11">
    <location>
        <begin position="36"/>
        <end position="57"/>
    </location>
</feature>
<evidence type="ECO:0000313" key="12">
    <source>
        <dbReference type="EMBL" id="VFV28643.1"/>
    </source>
</evidence>
<feature type="binding site" evidence="8">
    <location>
        <begin position="186"/>
        <end position="189"/>
    </location>
    <ligand>
        <name>GTP</name>
        <dbReference type="ChEBI" id="CHEBI:37565"/>
    </ligand>
</feature>
<evidence type="ECO:0000256" key="8">
    <source>
        <dbReference type="PIRSR" id="PIRSR606689-1"/>
    </source>
</evidence>
<comment type="function">
    <text evidence="6">May play a role in apoptosis. May act as a tumor suppressor.</text>
</comment>
<dbReference type="GO" id="GO:0003924">
    <property type="term" value="F:GTPase activity"/>
    <property type="evidence" value="ECO:0007669"/>
    <property type="project" value="InterPro"/>
</dbReference>
<reference evidence="12 13" key="1">
    <citation type="submission" date="2019-01" db="EMBL/GenBank/DDBJ databases">
        <authorList>
            <person name="Alioto T."/>
            <person name="Alioto T."/>
        </authorList>
    </citation>
    <scope>NUCLEOTIDE SEQUENCE [LARGE SCALE GENOMIC DNA]</scope>
</reference>
<dbReference type="InterPro" id="IPR006689">
    <property type="entry name" value="Small_GTPase_ARF/SAR"/>
</dbReference>
<evidence type="ECO:0000256" key="11">
    <source>
        <dbReference type="SAM" id="MobiDB-lite"/>
    </source>
</evidence>
<feature type="binding site" evidence="8">
    <location>
        <begin position="83"/>
        <end position="90"/>
    </location>
    <ligand>
        <name>GTP</name>
        <dbReference type="ChEBI" id="CHEBI:37565"/>
    </ligand>
</feature>
<evidence type="ECO:0000256" key="3">
    <source>
        <dbReference type="ARBA" id="ARBA00022741"/>
    </source>
</evidence>
<dbReference type="FunFam" id="3.40.50.300:FF:000898">
    <property type="entry name" value="ADP-ribosylation factor-like protein 11"/>
    <property type="match status" value="1"/>
</dbReference>
<dbReference type="Pfam" id="PF00025">
    <property type="entry name" value="Arf"/>
    <property type="match status" value="1"/>
</dbReference>
<dbReference type="EMBL" id="CAAGRJ010011693">
    <property type="protein sequence ID" value="VFV28643.1"/>
    <property type="molecule type" value="Genomic_DNA"/>
</dbReference>
<dbReference type="SMART" id="SM00177">
    <property type="entry name" value="ARF"/>
    <property type="match status" value="1"/>
</dbReference>
<keyword evidence="3 8" id="KW-0547">Nucleotide-binding</keyword>
<dbReference type="GO" id="GO:0046872">
    <property type="term" value="F:metal ion binding"/>
    <property type="evidence" value="ECO:0007669"/>
    <property type="project" value="UniProtKB-KW"/>
</dbReference>
<gene>
    <name evidence="12" type="ORF">LYPA_23C007095</name>
</gene>